<dbReference type="AlphaFoldDB" id="A0AAC8XPB7"/>
<keyword evidence="1" id="KW-0614">Plasmid</keyword>
<name>A0AAC8XPB7_9ALTE</name>
<sequence length="144" mass="16168">MNIKQAAHFSLITLSHQIKLAGGAFNSKTKAVPIQDTFQTLYIFETDNGMKGLLSRDEFSVVTFNAGGLFNVSYLNESGEYTLRQIAISDDGKKYIMNPTFLTSDFDELESVLKEKFPSIVFRYLPNPVEKIFSDGDSVNKYTS</sequence>
<dbReference type="EMBL" id="CP013929">
    <property type="protein sequence ID" value="AMJ80761.1"/>
    <property type="molecule type" value="Genomic_DNA"/>
</dbReference>
<evidence type="ECO:0000313" key="2">
    <source>
        <dbReference type="Proteomes" id="UP000061468"/>
    </source>
</evidence>
<dbReference type="RefSeq" id="WP_015068577.1">
    <property type="nucleotide sequence ID" value="NZ_CAKMLI010000007.1"/>
</dbReference>
<protein>
    <submittedName>
        <fullName evidence="1">Uncharacterized protein</fullName>
    </submittedName>
</protein>
<organism evidence="1 2">
    <name type="scientific">Alteromonas mediterranea</name>
    <dbReference type="NCBI Taxonomy" id="314275"/>
    <lineage>
        <taxon>Bacteria</taxon>
        <taxon>Pseudomonadati</taxon>
        <taxon>Pseudomonadota</taxon>
        <taxon>Gammaproteobacteria</taxon>
        <taxon>Alteromonadales</taxon>
        <taxon>Alteromonadaceae</taxon>
        <taxon>Alteromonas/Salinimonas group</taxon>
        <taxon>Alteromonas</taxon>
    </lineage>
</organism>
<accession>A0AAC8XPB7</accession>
<evidence type="ECO:0000313" key="1">
    <source>
        <dbReference type="EMBL" id="AMJ80761.1"/>
    </source>
</evidence>
<reference evidence="1 2" key="1">
    <citation type="submission" date="2015-12" db="EMBL/GenBank/DDBJ databases">
        <title>Intraspecies pangenome expansion in the marine bacterium Alteromonas.</title>
        <authorList>
            <person name="Lopez-Perez M."/>
            <person name="Rodriguez-Valera F."/>
        </authorList>
    </citation>
    <scope>NUCLEOTIDE SEQUENCE [LARGE SCALE GENOMIC DNA]</scope>
    <source>
        <strain evidence="1 2">UM8</strain>
        <plasmid evidence="1 2">pAMEDUM8_300</plasmid>
    </source>
</reference>
<proteinExistence type="predicted"/>
<gene>
    <name evidence="1" type="ORF">AV942_20470</name>
</gene>
<geneLocation type="plasmid" evidence="1 2">
    <name>pAMEDUM8_300</name>
</geneLocation>
<dbReference type="Proteomes" id="UP000061468">
    <property type="component" value="Plasmid pAMEDUM8_300"/>
</dbReference>